<dbReference type="GO" id="GO:0005634">
    <property type="term" value="C:nucleus"/>
    <property type="evidence" value="ECO:0007669"/>
    <property type="project" value="TreeGrafter"/>
</dbReference>
<organism evidence="6">
    <name type="scientific">Gasterosteus aculeatus</name>
    <name type="common">Three-spined stickleback</name>
    <dbReference type="NCBI Taxonomy" id="69293"/>
    <lineage>
        <taxon>Eukaryota</taxon>
        <taxon>Metazoa</taxon>
        <taxon>Chordata</taxon>
        <taxon>Craniata</taxon>
        <taxon>Vertebrata</taxon>
        <taxon>Euteleostomi</taxon>
        <taxon>Actinopterygii</taxon>
        <taxon>Neopterygii</taxon>
        <taxon>Teleostei</taxon>
        <taxon>Neoteleostei</taxon>
        <taxon>Acanthomorphata</taxon>
        <taxon>Eupercaria</taxon>
        <taxon>Perciformes</taxon>
        <taxon>Cottioidei</taxon>
        <taxon>Gasterosteales</taxon>
        <taxon>Gasterosteidae</taxon>
        <taxon>Gasterosteus</taxon>
    </lineage>
</organism>
<dbReference type="STRING" id="69293.ENSGACP00000024305"/>
<dbReference type="PANTHER" id="PTHR24217">
    <property type="entry name" value="PUTATIVE-RELATED"/>
    <property type="match status" value="1"/>
</dbReference>
<dbReference type="GO" id="GO:0032233">
    <property type="term" value="P:positive regulation of actin filament bundle assembly"/>
    <property type="evidence" value="ECO:0007669"/>
    <property type="project" value="TreeGrafter"/>
</dbReference>
<accession>G3Q355</accession>
<dbReference type="eggNOG" id="ENOG502SB63">
    <property type="taxonomic scope" value="Eukaryota"/>
</dbReference>
<protein>
    <submittedName>
        <fullName evidence="6">Uncharacterized protein</fullName>
    </submittedName>
</protein>
<sequence>ASMSTSRPSQPPTATSPLSPPWGSRCQSPMMSPIVNNPDSKANHRLLAKNIINAAKRKNSPSPGALSGHSLPISPLGNSHHGYDCHKPPISPFQSRAFGAQSPTFTSPPPTPTQRICSPVRLYNTRSLTDSDASVESEDSGLRSPGLHSYNTCPRGWGSSLRVKRSTISTDLSHYT</sequence>
<dbReference type="AlphaFoldDB" id="G3Q355"/>
<dbReference type="InterPro" id="IPR051976">
    <property type="entry name" value="Synaptopodin_domain"/>
</dbReference>
<reference evidence="6" key="2">
    <citation type="submission" date="2024-04" db="UniProtKB">
        <authorList>
            <consortium name="Ensembl"/>
        </authorList>
    </citation>
    <scope>IDENTIFICATION</scope>
</reference>
<keyword evidence="3" id="KW-0597">Phosphoprotein</keyword>
<dbReference type="InParanoid" id="G3Q355"/>
<evidence type="ECO:0000313" key="6">
    <source>
        <dbReference type="Ensembl" id="ENSGACP00000024305.1"/>
    </source>
</evidence>
<feature type="region of interest" description="Disordered" evidence="5">
    <location>
        <begin position="55"/>
        <end position="149"/>
    </location>
</feature>
<evidence type="ECO:0000256" key="3">
    <source>
        <dbReference type="ARBA" id="ARBA00022553"/>
    </source>
</evidence>
<comment type="subcellular location">
    <subcellularLocation>
        <location evidence="1">Cytoplasm</location>
    </subcellularLocation>
</comment>
<evidence type="ECO:0000256" key="5">
    <source>
        <dbReference type="SAM" id="MobiDB-lite"/>
    </source>
</evidence>
<dbReference type="GO" id="GO:0015629">
    <property type="term" value="C:actin cytoskeleton"/>
    <property type="evidence" value="ECO:0007669"/>
    <property type="project" value="TreeGrafter"/>
</dbReference>
<dbReference type="Ensembl" id="ENSGACT00000024353.1">
    <property type="protein sequence ID" value="ENSGACP00000024305.1"/>
    <property type="gene ID" value="ENSGACG00000018386.1"/>
</dbReference>
<proteinExistence type="inferred from homology"/>
<feature type="compositionally biased region" description="Polar residues" evidence="5">
    <location>
        <begin position="25"/>
        <end position="40"/>
    </location>
</feature>
<dbReference type="OMA" id="DICSPTI"/>
<evidence type="ECO:0000256" key="1">
    <source>
        <dbReference type="ARBA" id="ARBA00004496"/>
    </source>
</evidence>
<dbReference type="GO" id="GO:0003779">
    <property type="term" value="F:actin binding"/>
    <property type="evidence" value="ECO:0007669"/>
    <property type="project" value="TreeGrafter"/>
</dbReference>
<evidence type="ECO:0000256" key="4">
    <source>
        <dbReference type="ARBA" id="ARBA00038161"/>
    </source>
</evidence>
<dbReference type="GO" id="GO:0030018">
    <property type="term" value="C:Z disc"/>
    <property type="evidence" value="ECO:0007669"/>
    <property type="project" value="TreeGrafter"/>
</dbReference>
<dbReference type="Bgee" id="ENSGACG00000018386">
    <property type="expression patterns" value="Expressed in pharyngeal gill and 11 other cell types or tissues"/>
</dbReference>
<name>G3Q355_GASAC</name>
<dbReference type="PANTHER" id="PTHR24217:SF13">
    <property type="entry name" value="SYNAPTOPODIN"/>
    <property type="match status" value="1"/>
</dbReference>
<feature type="region of interest" description="Disordered" evidence="5">
    <location>
        <begin position="1"/>
        <end position="40"/>
    </location>
</feature>
<comment type="similarity">
    <text evidence="4">Belongs to the synaptopodin family.</text>
</comment>
<evidence type="ECO:0000256" key="2">
    <source>
        <dbReference type="ARBA" id="ARBA00022490"/>
    </source>
</evidence>
<feature type="compositionally biased region" description="Polar residues" evidence="5">
    <location>
        <begin position="1"/>
        <end position="17"/>
    </location>
</feature>
<keyword evidence="2" id="KW-0963">Cytoplasm</keyword>
<reference evidence="6" key="1">
    <citation type="submission" date="2006-01" db="EMBL/GenBank/DDBJ databases">
        <authorList>
            <person name="Lindblad-Toh K."/>
            <person name="Mauceli E."/>
            <person name="Grabherr M."/>
            <person name="Chang J.L."/>
            <person name="Lander E.S."/>
        </authorList>
    </citation>
    <scope>NUCLEOTIDE SEQUENCE [LARGE SCALE GENOMIC DNA]</scope>
</reference>